<dbReference type="InterPro" id="IPR022464">
    <property type="entry name" value="Strep_pil_isopept_link"/>
</dbReference>
<feature type="transmembrane region" description="Helical" evidence="2">
    <location>
        <begin position="1094"/>
        <end position="1111"/>
    </location>
</feature>
<feature type="signal peptide" evidence="3">
    <location>
        <begin position="1"/>
        <end position="26"/>
    </location>
</feature>
<proteinExistence type="predicted"/>
<evidence type="ECO:0000259" key="4">
    <source>
        <dbReference type="Pfam" id="PF05738"/>
    </source>
</evidence>
<feature type="domain" description="Streptococcal pilin isopeptide linkage" evidence="5">
    <location>
        <begin position="484"/>
        <end position="601"/>
    </location>
</feature>
<feature type="domain" description="CNA-B" evidence="4">
    <location>
        <begin position="980"/>
        <end position="1068"/>
    </location>
</feature>
<dbReference type="InterPro" id="IPR038174">
    <property type="entry name" value="Strep_pil_link_sf"/>
</dbReference>
<dbReference type="InterPro" id="IPR008966">
    <property type="entry name" value="Adhesion_dom_sf"/>
</dbReference>
<keyword evidence="2" id="KW-1133">Transmembrane helix</keyword>
<dbReference type="CDD" id="cd00222">
    <property type="entry name" value="CollagenBindB"/>
    <property type="match status" value="5"/>
</dbReference>
<dbReference type="EMBL" id="JALBUS010000002">
    <property type="protein sequence ID" value="MDX8416606.1"/>
    <property type="molecule type" value="Genomic_DNA"/>
</dbReference>
<dbReference type="Gene3D" id="2.60.40.1140">
    <property type="entry name" value="Collagen-binding surface protein Cna, B-type domain"/>
    <property type="match status" value="5"/>
</dbReference>
<dbReference type="Pfam" id="PF12892">
    <property type="entry name" value="FctA"/>
    <property type="match status" value="1"/>
</dbReference>
<feature type="domain" description="CNA-B" evidence="4">
    <location>
        <begin position="892"/>
        <end position="972"/>
    </location>
</feature>
<dbReference type="Pfam" id="PF05738">
    <property type="entry name" value="Cna_B"/>
    <property type="match status" value="5"/>
</dbReference>
<evidence type="ECO:0000259" key="5">
    <source>
        <dbReference type="Pfam" id="PF12892"/>
    </source>
</evidence>
<accession>A0ABU4WKL3</accession>
<evidence type="ECO:0000313" key="6">
    <source>
        <dbReference type="EMBL" id="MDX8416606.1"/>
    </source>
</evidence>
<dbReference type="Proteomes" id="UP001285244">
    <property type="component" value="Unassembled WGS sequence"/>
</dbReference>
<evidence type="ECO:0000256" key="3">
    <source>
        <dbReference type="SAM" id="SignalP"/>
    </source>
</evidence>
<gene>
    <name evidence="6" type="ORF">MOZ64_01945</name>
</gene>
<evidence type="ECO:0000256" key="1">
    <source>
        <dbReference type="SAM" id="MobiDB-lite"/>
    </source>
</evidence>
<sequence length="1116" mass="122959">MNKWSKRTISFFLVVVMFFGVFGSNATTIQANSMDDPTTAVANTSSESAENTTSTEDTTTELNNVQNQVSQDVSSYFHASISTNNDTFQSGTTAIVSVRYTIDQQSATAGDYIIVSIPTDIANHVQFSLNAQHFTNSIDLGNGQYKLVLAQGIESGLSGSFSAYVSMHADTTTTDDITVGDASKTITVLPVSSSGGSGIYTDTIMKDAAGNDGVSFGGYDYSEGNGDSASQIGVADLSQSATIRYRLLINNKKGKISDFNIVDIIPDGMTLNLSKPIEVINTSTSEVIDPSLYSVQLSGQTLNFYYPGELEDAIQINYWVDIPEGSNTSKFTNTATITYTEDGSRHQENRSYVLQGRNNSASNGEKSVDKSIISSDPSDQYVTYTIKFWNSNGFAKNEIRLIDHLDPHVKYVSAESNDYFSIQQDTTNPQDIHITNIKKIEGSMTTYVRFVVDMTDVPIGYTVKNTVGGNTTKTVKYGGGLTLTANKTINGSQKPDKGQFNFQLLTSTGKVLQTKKNDENGQIHFREISYDKNDVGKTYTYTIKEVPGPDNTYTYDNSEYTVTVTPQLEYDASGNETGRILANPTYQKNGTNVDAITFDNQVATTSIPVSKKWEDANDQDGKRAKEVKVHLLADGKDTGKTVILNADNNWKASFNDVDAYQSGKKIQYTVSEDKVDGYTASISGNAKDGFVIKNHHQTEKVNISGKKTWSDNDNQDGTRPESIMIRLMANGTEIKTQEVKADKDGNWNYQFTDLPKYEKGQEIEYTVSEDAVADYSTTQSGYDFTNKHDPGKTSVNVKKIWEDAENQDGIRPEAITVQLLANGEKTDKTLTLNADNDWNGSFTDLDAKKKGKVIQYSIAEVSVPDGYKSVIEGNAIEGYIITNRHKTATIDISGKKTWSDNDNQDGKRPDKIIVHLMADGKEVQSKEVSGNWSYTFNDLPKYENGKEIKYTVQEDKVAGYTAKVEGYDLINTHKIEKTSIPVSKKWEDANDQDGKRAKEVKVHLLADGKDTGKTVILNADNNWKASFNDVDAYQSGKKIQYTVSEDKVDGYTASISGNTKDGFVITNKHVVVDTTVKEKPTKPKSTQTGVPMNMRVYSIMAILPLIGIILLKRKYS</sequence>
<keyword evidence="7" id="KW-1185">Reference proteome</keyword>
<evidence type="ECO:0000256" key="2">
    <source>
        <dbReference type="SAM" id="Phobius"/>
    </source>
</evidence>
<reference evidence="6 7" key="1">
    <citation type="submission" date="2022-03" db="EMBL/GenBank/DDBJ databases">
        <title>Novel taxa within the pig intestine.</title>
        <authorList>
            <person name="Wylensek D."/>
            <person name="Bishof K."/>
            <person name="Afrizal A."/>
            <person name="Clavel T."/>
        </authorList>
    </citation>
    <scope>NUCLEOTIDE SEQUENCE [LARGE SCALE GENOMIC DNA]</scope>
    <source>
        <strain evidence="6 7">Cla-KB-P134</strain>
    </source>
</reference>
<feature type="chain" id="PRO_5046236569" evidence="3">
    <location>
        <begin position="27"/>
        <end position="1116"/>
    </location>
</feature>
<keyword evidence="2" id="KW-0812">Transmembrane</keyword>
<feature type="domain" description="CNA-B" evidence="4">
    <location>
        <begin position="607"/>
        <end position="694"/>
    </location>
</feature>
<dbReference type="RefSeq" id="WP_320324941.1">
    <property type="nucleotide sequence ID" value="NZ_JALBUS010000002.1"/>
</dbReference>
<dbReference type="SUPFAM" id="SSF49401">
    <property type="entry name" value="Bacterial adhesins"/>
    <property type="match status" value="1"/>
</dbReference>
<protein>
    <submittedName>
        <fullName evidence="6">Cna B-type domain-containing protein</fullName>
    </submittedName>
</protein>
<organism evidence="6 7">
    <name type="scientific">Absicoccus intestinalis</name>
    <dbReference type="NCBI Taxonomy" id="2926319"/>
    <lineage>
        <taxon>Bacteria</taxon>
        <taxon>Bacillati</taxon>
        <taxon>Bacillota</taxon>
        <taxon>Erysipelotrichia</taxon>
        <taxon>Erysipelotrichales</taxon>
        <taxon>Erysipelotrichaceae</taxon>
        <taxon>Absicoccus</taxon>
    </lineage>
</organism>
<dbReference type="Gene3D" id="2.60.40.3050">
    <property type="match status" value="1"/>
</dbReference>
<feature type="domain" description="CNA-B" evidence="4">
    <location>
        <begin position="703"/>
        <end position="787"/>
    </location>
</feature>
<dbReference type="InterPro" id="IPR008454">
    <property type="entry name" value="Collagen-bd_Cna-like_B-typ_dom"/>
</dbReference>
<evidence type="ECO:0000313" key="7">
    <source>
        <dbReference type="Proteomes" id="UP001285244"/>
    </source>
</evidence>
<comment type="caution">
    <text evidence="6">The sequence shown here is derived from an EMBL/GenBank/DDBJ whole genome shotgun (WGS) entry which is preliminary data.</text>
</comment>
<name>A0ABU4WKL3_9FIRM</name>
<feature type="domain" description="CNA-B" evidence="4">
    <location>
        <begin position="795"/>
        <end position="883"/>
    </location>
</feature>
<feature type="compositionally biased region" description="Low complexity" evidence="1">
    <location>
        <begin position="43"/>
        <end position="60"/>
    </location>
</feature>
<feature type="region of interest" description="Disordered" evidence="1">
    <location>
        <begin position="36"/>
        <end position="60"/>
    </location>
</feature>
<keyword evidence="3" id="KW-0732">Signal</keyword>
<keyword evidence="2" id="KW-0472">Membrane</keyword>
<dbReference type="SUPFAM" id="SSF49478">
    <property type="entry name" value="Cna protein B-type domain"/>
    <property type="match status" value="5"/>
</dbReference>
<dbReference type="NCBIfam" id="TIGR03786">
    <property type="entry name" value="strep_pil_rpt"/>
    <property type="match status" value="1"/>
</dbReference>